<feature type="compositionally biased region" description="Polar residues" evidence="1">
    <location>
        <begin position="181"/>
        <end position="194"/>
    </location>
</feature>
<feature type="compositionally biased region" description="Basic residues" evidence="1">
    <location>
        <begin position="412"/>
        <end position="429"/>
    </location>
</feature>
<dbReference type="EMBL" id="JAACJM010000058">
    <property type="protein sequence ID" value="KAF5354545.1"/>
    <property type="molecule type" value="Genomic_DNA"/>
</dbReference>
<evidence type="ECO:0000313" key="2">
    <source>
        <dbReference type="EMBL" id="KAF5354545.1"/>
    </source>
</evidence>
<sequence length="429" mass="48047">MSLEPNGAWTQLTPSMGKLSRKWGKKICSILIKSGQIWIGKSDESRKEIKVVASAPFQPQLYHFFAMDVDWCLSCSRHSSTCTHNHSHPNVRVPIIHVPISRRDELDDNDDDDDLFDDEPVIIPIRDAPTAAISRWASQVPPNASPDVAPHDPSRPPCLAVKPTRPSPPTLCLHTPEKVVTIQQPAEYSPSSSAIPLRRMSPSSSRANGLLSTIASHVKSLVSRPHYHSPTSEPESDLWWNAPSSSKYPIPPTSASYASSSFTSSSASASTSSSLSTPTHPSSYLSSQPASRPQKPLPISIDPLKSKRRYNTNGAYPYPNDYDNYEYDRDIGCGYDCYAPQPRYLPIPPSHSSMKQRRLVEDFEELDEEESENCDIDYRVDGKRDYYHEGWEDGTPVQQPQLQLKEKVTRGRERRKAKHYHASARSGRV</sequence>
<feature type="compositionally biased region" description="Low complexity" evidence="1">
    <location>
        <begin position="259"/>
        <end position="287"/>
    </location>
</feature>
<protein>
    <submittedName>
        <fullName evidence="2">Uncharacterized protein</fullName>
    </submittedName>
</protein>
<organism evidence="2 3">
    <name type="scientific">Tetrapyrgos nigripes</name>
    <dbReference type="NCBI Taxonomy" id="182062"/>
    <lineage>
        <taxon>Eukaryota</taxon>
        <taxon>Fungi</taxon>
        <taxon>Dikarya</taxon>
        <taxon>Basidiomycota</taxon>
        <taxon>Agaricomycotina</taxon>
        <taxon>Agaricomycetes</taxon>
        <taxon>Agaricomycetidae</taxon>
        <taxon>Agaricales</taxon>
        <taxon>Marasmiineae</taxon>
        <taxon>Marasmiaceae</taxon>
        <taxon>Tetrapyrgos</taxon>
    </lineage>
</organism>
<dbReference type="OrthoDB" id="2210012at2759"/>
<feature type="region of interest" description="Disordered" evidence="1">
    <location>
        <begin position="139"/>
        <end position="207"/>
    </location>
</feature>
<evidence type="ECO:0000256" key="1">
    <source>
        <dbReference type="SAM" id="MobiDB-lite"/>
    </source>
</evidence>
<proteinExistence type="predicted"/>
<name>A0A8H5D6N3_9AGAR</name>
<comment type="caution">
    <text evidence="2">The sequence shown here is derived from an EMBL/GenBank/DDBJ whole genome shotgun (WGS) entry which is preliminary data.</text>
</comment>
<feature type="region of interest" description="Disordered" evidence="1">
    <location>
        <begin position="390"/>
        <end position="429"/>
    </location>
</feature>
<accession>A0A8H5D6N3</accession>
<evidence type="ECO:0000313" key="3">
    <source>
        <dbReference type="Proteomes" id="UP000559256"/>
    </source>
</evidence>
<feature type="region of interest" description="Disordered" evidence="1">
    <location>
        <begin position="259"/>
        <end position="317"/>
    </location>
</feature>
<reference evidence="2 3" key="1">
    <citation type="journal article" date="2020" name="ISME J.">
        <title>Uncovering the hidden diversity of litter-decomposition mechanisms in mushroom-forming fungi.</title>
        <authorList>
            <person name="Floudas D."/>
            <person name="Bentzer J."/>
            <person name="Ahren D."/>
            <person name="Johansson T."/>
            <person name="Persson P."/>
            <person name="Tunlid A."/>
        </authorList>
    </citation>
    <scope>NUCLEOTIDE SEQUENCE [LARGE SCALE GENOMIC DNA]</scope>
    <source>
        <strain evidence="2 3">CBS 291.85</strain>
    </source>
</reference>
<dbReference type="AlphaFoldDB" id="A0A8H5D6N3"/>
<gene>
    <name evidence="2" type="ORF">D9758_011225</name>
</gene>
<keyword evidence="3" id="KW-1185">Reference proteome</keyword>
<dbReference type="Proteomes" id="UP000559256">
    <property type="component" value="Unassembled WGS sequence"/>
</dbReference>